<sequence length="550" mass="64004">MQKAMIKQLKQAVVATGNLVDRGTQTVTLVLSISTNHRRRASVEFIRRDSFKQAWNTVAERLANTAQQSWVRIETVQSTQRLSREVFNKRLAETIRMNYWRKGVSFDQEFKTGLLEMEINAQAFFKPGKNHKIGKNRSDSWVDYDQVEKYLKQRSGDAGIDIRQTPYIWTFTTVGVFTDGEQLWQLSAQEDCTKGIRIFTDPKQEIANYIDHGEQFLINQIQADGKFIYGYYPSRQKVLSNYNYVRHFSSLYALLEAIPFTGRTENYAKVKAAIEWGLAHATIEREGAIFIDDRGELKLGGQALMMLTLCKYQTVTHDDSFMPVLMKVFKGVPYFRQASGKLVHVLNHDLTLKDAYRIIYYEGEVVFALSRMYQLTQDQAVMDLVKKILDYMVANDYGKYHDHWISYAINEALKVFPDNRDFMALGLKNVFIHLKFIEDRDTAYPTLLELLDAAVKMTDLVKASGNEDLMESYDLVRLRQVLTYRAEYELTTGGFFPEIAMYFYNPGKFIGGFYARHDSFRTRIDDCEHFLSGLINYYNYVYRQEKDLER</sequence>
<protein>
    <submittedName>
        <fullName evidence="1">Glycosyl transferase family 1</fullName>
    </submittedName>
</protein>
<proteinExistence type="predicted"/>
<dbReference type="GO" id="GO:0016740">
    <property type="term" value="F:transferase activity"/>
    <property type="evidence" value="ECO:0007669"/>
    <property type="project" value="UniProtKB-KW"/>
</dbReference>
<keyword evidence="1" id="KW-0808">Transferase</keyword>
<accession>A0ABV5WU96</accession>
<reference evidence="1 2" key="1">
    <citation type="submission" date="2024-09" db="EMBL/GenBank/DDBJ databases">
        <authorList>
            <person name="Sun Q."/>
            <person name="Mori K."/>
        </authorList>
    </citation>
    <scope>NUCLEOTIDE SEQUENCE [LARGE SCALE GENOMIC DNA]</scope>
    <source>
        <strain evidence="1 2">TBRC 4576</strain>
    </source>
</reference>
<comment type="caution">
    <text evidence="1">The sequence shown here is derived from an EMBL/GenBank/DDBJ whole genome shotgun (WGS) entry which is preliminary data.</text>
</comment>
<dbReference type="RefSeq" id="WP_137643293.1">
    <property type="nucleotide sequence ID" value="NZ_BJEA01000016.1"/>
</dbReference>
<organism evidence="1 2">
    <name type="scientific">Lactiplantibacillus modestisalitolerans</name>
    <dbReference type="NCBI Taxonomy" id="1457219"/>
    <lineage>
        <taxon>Bacteria</taxon>
        <taxon>Bacillati</taxon>
        <taxon>Bacillota</taxon>
        <taxon>Bacilli</taxon>
        <taxon>Lactobacillales</taxon>
        <taxon>Lactobacillaceae</taxon>
        <taxon>Lactiplantibacillus</taxon>
    </lineage>
</organism>
<keyword evidence="2" id="KW-1185">Reference proteome</keyword>
<dbReference type="SUPFAM" id="SSF48208">
    <property type="entry name" value="Six-hairpin glycosidases"/>
    <property type="match status" value="1"/>
</dbReference>
<evidence type="ECO:0000313" key="2">
    <source>
        <dbReference type="Proteomes" id="UP001589691"/>
    </source>
</evidence>
<dbReference type="InterPro" id="IPR008928">
    <property type="entry name" value="6-hairpin_glycosidase_sf"/>
</dbReference>
<evidence type="ECO:0000313" key="1">
    <source>
        <dbReference type="EMBL" id="MFB9769702.1"/>
    </source>
</evidence>
<gene>
    <name evidence="1" type="ORF">ACFFLI_07475</name>
</gene>
<dbReference type="EMBL" id="JBHLZY010000019">
    <property type="protein sequence ID" value="MFB9769702.1"/>
    <property type="molecule type" value="Genomic_DNA"/>
</dbReference>
<name>A0ABV5WU96_9LACO</name>
<dbReference type="Proteomes" id="UP001589691">
    <property type="component" value="Unassembled WGS sequence"/>
</dbReference>